<evidence type="ECO:0000313" key="11">
    <source>
        <dbReference type="Proteomes" id="UP000318582"/>
    </source>
</evidence>
<comment type="caution">
    <text evidence="10">The sequence shown here is derived from an EMBL/GenBank/DDBJ whole genome shotgun (WGS) entry which is preliminary data.</text>
</comment>
<dbReference type="PANTHER" id="PTHR12653">
    <property type="entry name" value="NADH-UBIQUINONE OXIDOREDUCTASE 13 KD-B SUBUNIT"/>
    <property type="match status" value="1"/>
</dbReference>
<evidence type="ECO:0000256" key="8">
    <source>
        <dbReference type="ARBA" id="ARBA00023136"/>
    </source>
</evidence>
<keyword evidence="6" id="KW-0249">Electron transport</keyword>
<comment type="subcellular location">
    <subcellularLocation>
        <location evidence="1">Mitochondrion inner membrane</location>
        <topology evidence="1">Peripheral membrane protein</topology>
        <orientation evidence="1">Matrix side</orientation>
    </subcellularLocation>
</comment>
<dbReference type="InterPro" id="IPR006806">
    <property type="entry name" value="NDUFA5"/>
</dbReference>
<name>A0A507DSG4_9FUNG</name>
<keyword evidence="3" id="KW-0813">Transport</keyword>
<keyword evidence="7" id="KW-0496">Mitochondrion</keyword>
<reference evidence="10 11" key="1">
    <citation type="journal article" date="2019" name="Sci. Rep.">
        <title>Comparative genomics of chytrid fungi reveal insights into the obligate biotrophic and pathogenic lifestyle of Synchytrium endobioticum.</title>
        <authorList>
            <person name="van de Vossenberg B.T.L.H."/>
            <person name="Warris S."/>
            <person name="Nguyen H.D.T."/>
            <person name="van Gent-Pelzer M.P.E."/>
            <person name="Joly D.L."/>
            <person name="van de Geest H.C."/>
            <person name="Bonants P.J.M."/>
            <person name="Smith D.S."/>
            <person name="Levesque C.A."/>
            <person name="van der Lee T.A.J."/>
        </authorList>
    </citation>
    <scope>NUCLEOTIDE SEQUENCE [LARGE SCALE GENOMIC DNA]</scope>
    <source>
        <strain evidence="10 11">CBS 809.83</strain>
    </source>
</reference>
<evidence type="ECO:0000256" key="3">
    <source>
        <dbReference type="ARBA" id="ARBA00022448"/>
    </source>
</evidence>
<keyword evidence="8" id="KW-0472">Membrane</keyword>
<comment type="similarity">
    <text evidence="2">Belongs to the complex I NDUFA5 subunit family.</text>
</comment>
<evidence type="ECO:0008006" key="12">
    <source>
        <dbReference type="Google" id="ProtNLM"/>
    </source>
</evidence>
<proteinExistence type="inferred from homology"/>
<evidence type="ECO:0000256" key="4">
    <source>
        <dbReference type="ARBA" id="ARBA00022660"/>
    </source>
</evidence>
<dbReference type="GO" id="GO:0005743">
    <property type="term" value="C:mitochondrial inner membrane"/>
    <property type="evidence" value="ECO:0007669"/>
    <property type="project" value="UniProtKB-SubCell"/>
</dbReference>
<dbReference type="STRING" id="109895.A0A507DSG4"/>
<dbReference type="EMBL" id="QEAQ01000146">
    <property type="protein sequence ID" value="TPX54684.1"/>
    <property type="molecule type" value="Genomic_DNA"/>
</dbReference>
<dbReference type="Pfam" id="PF04716">
    <property type="entry name" value="ETC_C1_NDUFA5"/>
    <property type="match status" value="1"/>
</dbReference>
<evidence type="ECO:0000256" key="5">
    <source>
        <dbReference type="ARBA" id="ARBA00022792"/>
    </source>
</evidence>
<evidence type="ECO:0000256" key="2">
    <source>
        <dbReference type="ARBA" id="ARBA00010261"/>
    </source>
</evidence>
<evidence type="ECO:0000256" key="7">
    <source>
        <dbReference type="ARBA" id="ARBA00023128"/>
    </source>
</evidence>
<accession>A0A507DSG4</accession>
<keyword evidence="4" id="KW-0679">Respiratory chain</keyword>
<evidence type="ECO:0000256" key="1">
    <source>
        <dbReference type="ARBA" id="ARBA00004443"/>
    </source>
</evidence>
<protein>
    <recommendedName>
        <fullName evidence="12">NADH dehydrogenase [ubiquinone] 1 alpha subcomplex subunit 5</fullName>
    </recommendedName>
</protein>
<evidence type="ECO:0000313" key="10">
    <source>
        <dbReference type="EMBL" id="TPX54684.1"/>
    </source>
</evidence>
<dbReference type="GO" id="GO:0022904">
    <property type="term" value="P:respiratory electron transport chain"/>
    <property type="evidence" value="ECO:0007669"/>
    <property type="project" value="InterPro"/>
</dbReference>
<evidence type="ECO:0000256" key="9">
    <source>
        <dbReference type="SAM" id="MobiDB-lite"/>
    </source>
</evidence>
<gene>
    <name evidence="10" type="ORF">PhCBS80983_g05840</name>
</gene>
<evidence type="ECO:0000256" key="6">
    <source>
        <dbReference type="ARBA" id="ARBA00022982"/>
    </source>
</evidence>
<dbReference type="Proteomes" id="UP000318582">
    <property type="component" value="Unassembled WGS sequence"/>
</dbReference>
<dbReference type="PANTHER" id="PTHR12653:SF0">
    <property type="entry name" value="NADH DEHYDROGENASE [UBIQUINONE] 1 ALPHA SUBCOMPLEX SUBUNIT 5"/>
    <property type="match status" value="1"/>
</dbReference>
<organism evidence="10 11">
    <name type="scientific">Powellomyces hirtus</name>
    <dbReference type="NCBI Taxonomy" id="109895"/>
    <lineage>
        <taxon>Eukaryota</taxon>
        <taxon>Fungi</taxon>
        <taxon>Fungi incertae sedis</taxon>
        <taxon>Chytridiomycota</taxon>
        <taxon>Chytridiomycota incertae sedis</taxon>
        <taxon>Chytridiomycetes</taxon>
        <taxon>Spizellomycetales</taxon>
        <taxon>Powellomycetaceae</taxon>
        <taxon>Powellomyces</taxon>
    </lineage>
</organism>
<dbReference type="AlphaFoldDB" id="A0A507DSG4"/>
<keyword evidence="5" id="KW-0999">Mitochondrion inner membrane</keyword>
<keyword evidence="11" id="KW-1185">Reference proteome</keyword>
<sequence>MRIFRPLLQISKLKETTGLYGVPVHPNPRPHLISLYQRIIHTVERLPATAAIRQSAESLTRYRLSVVEKHDDVPTIERELRAGQIEELIHQAEDELKLIPQMLKYKPWEPLEEPAPPGQWEYFGRGRSE</sequence>
<feature type="region of interest" description="Disordered" evidence="9">
    <location>
        <begin position="110"/>
        <end position="129"/>
    </location>
</feature>